<dbReference type="HOGENOM" id="CLU_3003292_0_0_2"/>
<dbReference type="STRING" id="698757.Pogu_0318"/>
<keyword evidence="2" id="KW-1185">Reference proteome</keyword>
<name>H6Q6W5_PYROT</name>
<organism evidence="1 2">
    <name type="scientific">Pyrobaculum oguniense (strain DSM 13380 / JCM 10595 / TE7)</name>
    <dbReference type="NCBI Taxonomy" id="698757"/>
    <lineage>
        <taxon>Archaea</taxon>
        <taxon>Thermoproteota</taxon>
        <taxon>Thermoprotei</taxon>
        <taxon>Thermoproteales</taxon>
        <taxon>Thermoproteaceae</taxon>
        <taxon>Pyrobaculum</taxon>
    </lineage>
</organism>
<dbReference type="Proteomes" id="UP000009062">
    <property type="component" value="Chromosome"/>
</dbReference>
<dbReference type="AlphaFoldDB" id="H6Q6W5"/>
<accession>H6Q6W5</accession>
<reference evidence="1 2" key="1">
    <citation type="journal article" date="2012" name="Stand. Genomic Sci.">
        <title>Complete genome sequence of Pyrobaculum oguniense.</title>
        <authorList>
            <person name="Bernick D.L."/>
            <person name="Karplus K."/>
            <person name="Lui L.M."/>
            <person name="Coker J.K."/>
            <person name="Murphy J.N."/>
            <person name="Chan P.P."/>
            <person name="Cozen A.E."/>
            <person name="Lowe T.M."/>
        </authorList>
    </citation>
    <scope>NUCLEOTIDE SEQUENCE [LARGE SCALE GENOMIC DNA]</scope>
    <source>
        <strain evidence="1 2">TE7</strain>
    </source>
</reference>
<gene>
    <name evidence="1" type="ordered locus">Pogu_0318</name>
</gene>
<evidence type="ECO:0000313" key="2">
    <source>
        <dbReference type="Proteomes" id="UP000009062"/>
    </source>
</evidence>
<dbReference type="eggNOG" id="arCOG07432">
    <property type="taxonomic scope" value="Archaea"/>
</dbReference>
<dbReference type="EMBL" id="CP003316">
    <property type="protein sequence ID" value="AFA38345.1"/>
    <property type="molecule type" value="Genomic_DNA"/>
</dbReference>
<dbReference type="KEGG" id="pog:Pogu_0318"/>
<evidence type="ECO:0000313" key="1">
    <source>
        <dbReference type="EMBL" id="AFA38345.1"/>
    </source>
</evidence>
<proteinExistence type="predicted"/>
<protein>
    <submittedName>
        <fullName evidence="1">Uncharacterized protein</fullName>
    </submittedName>
</protein>
<sequence>MDILLEEVRRAFGNTAEGKLAESLIEAYREGGPRGVRRALLEYLKALGVDVEDRED</sequence>